<feature type="transmembrane region" description="Helical" evidence="7">
    <location>
        <begin position="190"/>
        <end position="212"/>
    </location>
</feature>
<dbReference type="RefSeq" id="WP_259626608.1">
    <property type="nucleotide sequence ID" value="NZ_JANYMP010000016.1"/>
</dbReference>
<dbReference type="GO" id="GO:0046872">
    <property type="term" value="F:metal ion binding"/>
    <property type="evidence" value="ECO:0007669"/>
    <property type="project" value="UniProtKB-KW"/>
</dbReference>
<organism evidence="9 10">
    <name type="scientific">Umezawaea endophytica</name>
    <dbReference type="NCBI Taxonomy" id="1654476"/>
    <lineage>
        <taxon>Bacteria</taxon>
        <taxon>Bacillati</taxon>
        <taxon>Actinomycetota</taxon>
        <taxon>Actinomycetes</taxon>
        <taxon>Pseudonocardiales</taxon>
        <taxon>Pseudonocardiaceae</taxon>
        <taxon>Umezawaea</taxon>
    </lineage>
</organism>
<evidence type="ECO:0000313" key="9">
    <source>
        <dbReference type="EMBL" id="MCS7481121.1"/>
    </source>
</evidence>
<dbReference type="InterPro" id="IPR001915">
    <property type="entry name" value="Peptidase_M48"/>
</dbReference>
<dbReference type="Proteomes" id="UP001141259">
    <property type="component" value="Unassembled WGS sequence"/>
</dbReference>
<evidence type="ECO:0000256" key="2">
    <source>
        <dbReference type="ARBA" id="ARBA00022723"/>
    </source>
</evidence>
<gene>
    <name evidence="9" type="ORF">NZH93_30060</name>
</gene>
<proteinExistence type="inferred from homology"/>
<keyword evidence="7" id="KW-0472">Membrane</keyword>
<evidence type="ECO:0000256" key="5">
    <source>
        <dbReference type="ARBA" id="ARBA00023049"/>
    </source>
</evidence>
<evidence type="ECO:0000256" key="7">
    <source>
        <dbReference type="SAM" id="Phobius"/>
    </source>
</evidence>
<accession>A0A9X2VR11</accession>
<comment type="similarity">
    <text evidence="6">Belongs to the peptidase M48 family.</text>
</comment>
<name>A0A9X2VR11_9PSEU</name>
<evidence type="ECO:0000256" key="6">
    <source>
        <dbReference type="RuleBase" id="RU003983"/>
    </source>
</evidence>
<dbReference type="GO" id="GO:0006508">
    <property type="term" value="P:proteolysis"/>
    <property type="evidence" value="ECO:0007669"/>
    <property type="project" value="UniProtKB-KW"/>
</dbReference>
<keyword evidence="10" id="KW-1185">Reference proteome</keyword>
<evidence type="ECO:0000256" key="4">
    <source>
        <dbReference type="ARBA" id="ARBA00022833"/>
    </source>
</evidence>
<keyword evidence="3 6" id="KW-0378">Hydrolase</keyword>
<feature type="transmembrane region" description="Helical" evidence="7">
    <location>
        <begin position="271"/>
        <end position="290"/>
    </location>
</feature>
<evidence type="ECO:0000259" key="8">
    <source>
        <dbReference type="Pfam" id="PF01435"/>
    </source>
</evidence>
<sequence length="431" mass="44627">MSALRRVELRGFPSDDTLLLCLLATMVGLNVAALVEWSAEGLLFDVAGKAMVVYAVAFAYWGLRLLWRSRGSVPLEETSFTEAAAVVAGLVDREEVVVRLGPRLGRRAFVAGGHGVVVLVMGPELLGLCTASGEGRAVFEAVVRHELAHVRAGDLDWYRLGSVLRASVVPTALALLLLVWLGWLSPPVPLQGLLTGFLVQAVITELVARAFLRAREHQADLVAARDGAEGLLAAVGTAPAVRPWLRGHPGGDTRTAVLADPGRLLATTPGLLLLGATTAGAALGPALLLVRTTGVAHGVGAAAVAGALIGAPLTLYAAFGVWRSTWHTGSHPFRSAALLVTGVVLGSHTAPFPAAIPTTPPVLAAFALGSVALCLGAAAAGRARQRVDPTAGRMREFLRTAAPVTCVAGGAVFAALMSFAWLRHLADLMAG</sequence>
<dbReference type="Pfam" id="PF01435">
    <property type="entry name" value="Peptidase_M48"/>
    <property type="match status" value="1"/>
</dbReference>
<keyword evidence="7" id="KW-0812">Transmembrane</keyword>
<feature type="transmembrane region" description="Helical" evidence="7">
    <location>
        <begin position="163"/>
        <end position="184"/>
    </location>
</feature>
<feature type="transmembrane region" description="Helical" evidence="7">
    <location>
        <begin position="333"/>
        <end position="356"/>
    </location>
</feature>
<dbReference type="EC" id="3.4.24.-" evidence="9"/>
<comment type="caution">
    <text evidence="9">The sequence shown here is derived from an EMBL/GenBank/DDBJ whole genome shotgun (WGS) entry which is preliminary data.</text>
</comment>
<keyword evidence="7" id="KW-1133">Transmembrane helix</keyword>
<keyword evidence="4 6" id="KW-0862">Zinc</keyword>
<evidence type="ECO:0000256" key="3">
    <source>
        <dbReference type="ARBA" id="ARBA00022801"/>
    </source>
</evidence>
<keyword evidence="1 6" id="KW-0645">Protease</keyword>
<keyword evidence="5 6" id="KW-0482">Metalloprotease</keyword>
<dbReference type="EMBL" id="JANYMP010000016">
    <property type="protein sequence ID" value="MCS7481121.1"/>
    <property type="molecule type" value="Genomic_DNA"/>
</dbReference>
<dbReference type="AlphaFoldDB" id="A0A9X2VR11"/>
<reference evidence="9" key="1">
    <citation type="submission" date="2022-08" db="EMBL/GenBank/DDBJ databases">
        <authorList>
            <person name="Tistechok S."/>
            <person name="Samborskyy M."/>
            <person name="Roman I."/>
        </authorList>
    </citation>
    <scope>NUCLEOTIDE SEQUENCE</scope>
    <source>
        <strain evidence="9">DSM 103496</strain>
    </source>
</reference>
<evidence type="ECO:0000313" key="10">
    <source>
        <dbReference type="Proteomes" id="UP001141259"/>
    </source>
</evidence>
<feature type="transmembrane region" description="Helical" evidence="7">
    <location>
        <begin position="362"/>
        <end position="380"/>
    </location>
</feature>
<evidence type="ECO:0000256" key="1">
    <source>
        <dbReference type="ARBA" id="ARBA00022670"/>
    </source>
</evidence>
<feature type="transmembrane region" description="Helical" evidence="7">
    <location>
        <begin position="401"/>
        <end position="422"/>
    </location>
</feature>
<feature type="transmembrane region" description="Helical" evidence="7">
    <location>
        <begin position="43"/>
        <end position="63"/>
    </location>
</feature>
<feature type="transmembrane region" description="Helical" evidence="7">
    <location>
        <begin position="296"/>
        <end position="321"/>
    </location>
</feature>
<dbReference type="GO" id="GO:0004222">
    <property type="term" value="F:metalloendopeptidase activity"/>
    <property type="evidence" value="ECO:0007669"/>
    <property type="project" value="InterPro"/>
</dbReference>
<comment type="cofactor">
    <cofactor evidence="6">
        <name>Zn(2+)</name>
        <dbReference type="ChEBI" id="CHEBI:29105"/>
    </cofactor>
    <text evidence="6">Binds 1 zinc ion per subunit.</text>
</comment>
<keyword evidence="2" id="KW-0479">Metal-binding</keyword>
<protein>
    <submittedName>
        <fullName evidence="9">M48 family metalloprotease</fullName>
        <ecNumber evidence="9">3.4.24.-</ecNumber>
    </submittedName>
</protein>
<feature type="domain" description="Peptidase M48" evidence="8">
    <location>
        <begin position="124"/>
        <end position="258"/>
    </location>
</feature>